<dbReference type="EMBL" id="JADEWU010000112">
    <property type="protein sequence ID" value="MBE9146620.1"/>
    <property type="molecule type" value="Genomic_DNA"/>
</dbReference>
<reference evidence="1 2" key="1">
    <citation type="submission" date="2020-10" db="EMBL/GenBank/DDBJ databases">
        <authorList>
            <person name="Castelo-Branco R."/>
            <person name="Eusebio N."/>
            <person name="Adriana R."/>
            <person name="Vieira A."/>
            <person name="Brugerolle De Fraissinette N."/>
            <person name="Rezende De Castro R."/>
            <person name="Schneider M.P."/>
            <person name="Vasconcelos V."/>
            <person name="Leao P.N."/>
        </authorList>
    </citation>
    <scope>NUCLEOTIDE SEQUENCE [LARGE SCALE GENOMIC DNA]</scope>
    <source>
        <strain evidence="1 2">LEGE 06226</strain>
    </source>
</reference>
<dbReference type="Proteomes" id="UP000640725">
    <property type="component" value="Unassembled WGS sequence"/>
</dbReference>
<dbReference type="InterPro" id="IPR030917">
    <property type="entry name" value="Cyanoexo_CrtB_assoc"/>
</dbReference>
<evidence type="ECO:0000313" key="2">
    <source>
        <dbReference type="Proteomes" id="UP000640725"/>
    </source>
</evidence>
<accession>A0ABR9UJI1</accession>
<comment type="caution">
    <text evidence="1">The sequence shown here is derived from an EMBL/GenBank/DDBJ whole genome shotgun (WGS) entry which is preliminary data.</text>
</comment>
<dbReference type="RefSeq" id="WP_193871936.1">
    <property type="nucleotide sequence ID" value="NZ_JADEWU010000112.1"/>
</dbReference>
<sequence>MRLSKVLIVIVMTALLIGSALPGYVNQKWSWIDMPQLKSLPQLQTIRKEGLALSGWQTVKIESIQIGNQQWLKQEVKRDEQTAIVLLLTQNYYKDQPQVEWMDLTGFLGWKTDEEQRYRFSVKSNSEDLDPVEVEVKFFKAWTATQTYAVAQWYAWPNGGHPAPSRWFWVDRWAQLSQNRASWVAVCLLIPIKPLGNIQDVWPVATSLGESVQASFQSSVISHQSSVNTAVQTRHGASVHPALLTHS</sequence>
<keyword evidence="2" id="KW-1185">Reference proteome</keyword>
<name>A0ABR9UJI1_9CYAN</name>
<evidence type="ECO:0000313" key="1">
    <source>
        <dbReference type="EMBL" id="MBE9146620.1"/>
    </source>
</evidence>
<proteinExistence type="predicted"/>
<gene>
    <name evidence="1" type="ORF">IQ236_25835</name>
</gene>
<organism evidence="1 2">
    <name type="scientific">Planktothrix mougeotii LEGE 06226</name>
    <dbReference type="NCBI Taxonomy" id="1828728"/>
    <lineage>
        <taxon>Bacteria</taxon>
        <taxon>Bacillati</taxon>
        <taxon>Cyanobacteriota</taxon>
        <taxon>Cyanophyceae</taxon>
        <taxon>Oscillatoriophycideae</taxon>
        <taxon>Oscillatoriales</taxon>
        <taxon>Microcoleaceae</taxon>
        <taxon>Planktothrix</taxon>
    </lineage>
</organism>
<protein>
    <submittedName>
        <fullName evidence="1">Cyanoexosortase B system-associated protein</fullName>
    </submittedName>
</protein>
<dbReference type="NCBIfam" id="TIGR04533">
    <property type="entry name" value="cyanosortB_assc"/>
    <property type="match status" value="1"/>
</dbReference>